<dbReference type="PANTHER" id="PTHR45138:SF9">
    <property type="entry name" value="DIGUANYLATE CYCLASE DGCM-RELATED"/>
    <property type="match status" value="1"/>
</dbReference>
<gene>
    <name evidence="2" type="ORF">BN146_03115</name>
</gene>
<dbReference type="SUPFAM" id="SSF55073">
    <property type="entry name" value="Nucleotide cyclase"/>
    <property type="match status" value="1"/>
</dbReference>
<dbReference type="Pfam" id="PF00990">
    <property type="entry name" value="GGDEF"/>
    <property type="match status" value="1"/>
</dbReference>
<dbReference type="CDD" id="cd01949">
    <property type="entry name" value="GGDEF"/>
    <property type="match status" value="1"/>
</dbReference>
<protein>
    <submittedName>
        <fullName evidence="2">Sensory box/GGDEF family protein</fullName>
    </submittedName>
</protein>
<dbReference type="AlphaFoldDB" id="K0NEG4"/>
<proteinExistence type="predicted"/>
<dbReference type="InterPro" id="IPR013656">
    <property type="entry name" value="PAS_4"/>
</dbReference>
<feature type="domain" description="GGDEF" evidence="1">
    <location>
        <begin position="161"/>
        <end position="290"/>
    </location>
</feature>
<dbReference type="Gene3D" id="3.30.450.20">
    <property type="entry name" value="PAS domain"/>
    <property type="match status" value="1"/>
</dbReference>
<evidence type="ECO:0000313" key="3">
    <source>
        <dbReference type="Proteomes" id="UP000009325"/>
    </source>
</evidence>
<dbReference type="SUPFAM" id="SSF55785">
    <property type="entry name" value="PYP-like sensor domain (PAS domain)"/>
    <property type="match status" value="1"/>
</dbReference>
<dbReference type="Proteomes" id="UP000009325">
    <property type="component" value="Unassembled WGS sequence"/>
</dbReference>
<dbReference type="PROSITE" id="PS50887">
    <property type="entry name" value="GGDEF"/>
    <property type="match status" value="1"/>
</dbReference>
<dbReference type="SMART" id="SM00267">
    <property type="entry name" value="GGDEF"/>
    <property type="match status" value="1"/>
</dbReference>
<dbReference type="NCBIfam" id="TIGR00254">
    <property type="entry name" value="GGDEF"/>
    <property type="match status" value="1"/>
</dbReference>
<dbReference type="InterPro" id="IPR000160">
    <property type="entry name" value="GGDEF_dom"/>
</dbReference>
<dbReference type="RefSeq" id="WP_009557775.1">
    <property type="nucleotide sequence ID" value="NZ_CALZ01000062.1"/>
</dbReference>
<name>K0NEG4_9LACO</name>
<dbReference type="InterPro" id="IPR043128">
    <property type="entry name" value="Rev_trsase/Diguanyl_cyclase"/>
</dbReference>
<organism evidence="2 3">
    <name type="scientific">Lactobacillus equicursoris 66c</name>
    <dbReference type="NCBI Taxonomy" id="872326"/>
    <lineage>
        <taxon>Bacteria</taxon>
        <taxon>Bacillati</taxon>
        <taxon>Bacillota</taxon>
        <taxon>Bacilli</taxon>
        <taxon>Lactobacillales</taxon>
        <taxon>Lactobacillaceae</taxon>
        <taxon>Lactobacillus</taxon>
    </lineage>
</organism>
<dbReference type="InterPro" id="IPR035965">
    <property type="entry name" value="PAS-like_dom_sf"/>
</dbReference>
<sequence>MSLEPWKNDPNFTQSELWQAVFASKKLGVFWKDRDRRFLGVNDYFLSYYDLELADVLGKTDEEMGWNEQVDRFKNIEEKVLEDGQGQITWGTTVARGKSRTIIAYKEAIYRERQIVGLLGFFSDVSQQQDRLDELAKEARWDSLTMLKNRWALEQADLTGQELILMIVDIDYFKQVNDTYGHQAGDEALKLVAEALKQEFGDQYCYRYGGDEFLVVGPVSQKDLREKFQAVQKALQDRQIFGKKVPLSLSGGYVQAVPQNEQDLDAMLQRADQYLYQSKEQGRKRLIGEN</sequence>
<dbReference type="Gene3D" id="3.30.70.270">
    <property type="match status" value="1"/>
</dbReference>
<reference evidence="2 3" key="1">
    <citation type="submission" date="2012-08" db="EMBL/GenBank/DDBJ databases">
        <title>Draft Genome Sequences of Lactobacillus equicursoris CIP 110162T, isolated from thoroughbred racehorse feces and Lactobacillus sp. CRBIP 24.137 isolated from urine of human.</title>
        <authorList>
            <person name="Cousin S."/>
            <person name="Loux V."/>
            <person name="Ma L."/>
            <person name="Creno S."/>
            <person name="Clermont D."/>
            <person name="Bizet C."/>
            <person name="Bouchier C."/>
        </authorList>
    </citation>
    <scope>NUCLEOTIDE SEQUENCE [LARGE SCALE GENOMIC DNA]</scope>
    <source>
        <strain evidence="2 3">66c</strain>
    </source>
</reference>
<comment type="caution">
    <text evidence="2">The sequence shown here is derived from an EMBL/GenBank/DDBJ whole genome shotgun (WGS) entry which is preliminary data.</text>
</comment>
<dbReference type="GO" id="GO:0052621">
    <property type="term" value="F:diguanylate cyclase activity"/>
    <property type="evidence" value="ECO:0007669"/>
    <property type="project" value="TreeGrafter"/>
</dbReference>
<dbReference type="PANTHER" id="PTHR45138">
    <property type="entry name" value="REGULATORY COMPONENTS OF SENSORY TRANSDUCTION SYSTEM"/>
    <property type="match status" value="1"/>
</dbReference>
<dbReference type="OrthoDB" id="9759607at2"/>
<dbReference type="InterPro" id="IPR029787">
    <property type="entry name" value="Nucleotide_cyclase"/>
</dbReference>
<evidence type="ECO:0000313" key="2">
    <source>
        <dbReference type="EMBL" id="CCK83257.1"/>
    </source>
</evidence>
<accession>K0NEG4</accession>
<dbReference type="InterPro" id="IPR050469">
    <property type="entry name" value="Diguanylate_Cyclase"/>
</dbReference>
<dbReference type="Pfam" id="PF08448">
    <property type="entry name" value="PAS_4"/>
    <property type="match status" value="1"/>
</dbReference>
<evidence type="ECO:0000259" key="1">
    <source>
        <dbReference type="PROSITE" id="PS50887"/>
    </source>
</evidence>
<dbReference type="EMBL" id="CALZ01000062">
    <property type="protein sequence ID" value="CCK83257.1"/>
    <property type="molecule type" value="Genomic_DNA"/>
</dbReference>